<evidence type="ECO:0000256" key="2">
    <source>
        <dbReference type="SAM" id="MobiDB-lite"/>
    </source>
</evidence>
<dbReference type="InterPro" id="IPR003673">
    <property type="entry name" value="CoA-Trfase_fam_III"/>
</dbReference>
<gene>
    <name evidence="3" type="ORF">TST_0401</name>
</gene>
<dbReference type="GO" id="GO:0033608">
    <property type="term" value="F:formyl-CoA transferase activity"/>
    <property type="evidence" value="ECO:0007669"/>
    <property type="project" value="UniProtKB-EC"/>
</dbReference>
<dbReference type="OrthoDB" id="9797653at2"/>
<dbReference type="PANTHER" id="PTHR48207:SF3">
    <property type="entry name" value="SUCCINATE--HYDROXYMETHYLGLUTARATE COA-TRANSFERASE"/>
    <property type="match status" value="1"/>
</dbReference>
<dbReference type="Pfam" id="PF02515">
    <property type="entry name" value="CoA_transf_3"/>
    <property type="match status" value="1"/>
</dbReference>
<sequence>MARDDFLKWAEQEFSLEKVFEKPEALDDIVVVEFCTLILGPATPSYLSEFGATVIKLELPGMGDTMRSLTPWGKFFKNQALGFLKEARNKYSVGLDLHYPEGKEIFMELIKKADVFVENLRAGTLDRWGIGYRQMKEVNPRLIYIANNGFGQWGPYVERPSYDAIAQSESGEAWISGFPGRLPMKSGIWLCDYYGALMAAVGILAALHYRERTGKGQYIEFSQAENIMRAMDWTWLYQHLTQQHRERYGNRDVAICPSDIFISKDKEYVAIACATDEQFRALCMAMGKPELADDSRFKDNVERTKPENAEELLKIVKEWVASNVWPDIDKLARRYGFGAEKVHSGKDIYMDPHFEVRGFKWLVKDPIYGEFYEEGVAPKLSETPGRIKWAGRPVGFDTYYVLTKYANLTWDQIQELESKGVIGKWNDMPGRKPPEDWDGNSGIIYP</sequence>
<dbReference type="InterPro" id="IPR023606">
    <property type="entry name" value="CoA-Trfase_III_dom_1_sf"/>
</dbReference>
<keyword evidence="1 3" id="KW-0808">Transferase</keyword>
<feature type="region of interest" description="Disordered" evidence="2">
    <location>
        <begin position="427"/>
        <end position="446"/>
    </location>
</feature>
<accession>A0A0S3QSB4</accession>
<dbReference type="EMBL" id="AP013035">
    <property type="protein sequence ID" value="BAT71209.1"/>
    <property type="molecule type" value="Genomic_DNA"/>
</dbReference>
<name>A0A0S3QSB4_THET7</name>
<protein>
    <submittedName>
        <fullName evidence="3">Formyl-CoA transferase</fullName>
        <ecNumber evidence="3">2.8.3.16</ecNumber>
    </submittedName>
</protein>
<proteinExistence type="predicted"/>
<dbReference type="PANTHER" id="PTHR48207">
    <property type="entry name" value="SUCCINATE--HYDROXYMETHYLGLUTARATE COA-TRANSFERASE"/>
    <property type="match status" value="1"/>
</dbReference>
<dbReference type="Gene3D" id="3.30.1540.10">
    <property type="entry name" value="formyl-coa transferase, domain 3"/>
    <property type="match status" value="1"/>
</dbReference>
<dbReference type="Proteomes" id="UP000063234">
    <property type="component" value="Chromosome"/>
</dbReference>
<evidence type="ECO:0000313" key="4">
    <source>
        <dbReference type="Proteomes" id="UP000063234"/>
    </source>
</evidence>
<dbReference type="AlphaFoldDB" id="A0A0S3QSB4"/>
<keyword evidence="4" id="KW-1185">Reference proteome</keyword>
<dbReference type="InterPro" id="IPR044855">
    <property type="entry name" value="CoA-Trfase_III_dom3_sf"/>
</dbReference>
<dbReference type="InterPro" id="IPR050483">
    <property type="entry name" value="CoA-transferase_III_domain"/>
</dbReference>
<dbReference type="STRING" id="1298851.TST_0401"/>
<dbReference type="KEGG" id="ttk:TST_0401"/>
<evidence type="ECO:0000256" key="1">
    <source>
        <dbReference type="ARBA" id="ARBA00022679"/>
    </source>
</evidence>
<organism evidence="3 4">
    <name type="scientific">Thermosulfidibacter takaii (strain DSM 17441 / JCM 13301 / NBRC 103674 / ABI70S6)</name>
    <dbReference type="NCBI Taxonomy" id="1298851"/>
    <lineage>
        <taxon>Bacteria</taxon>
        <taxon>Pseudomonadati</taxon>
        <taxon>Thermosulfidibacterota</taxon>
        <taxon>Thermosulfidibacteria</taxon>
        <taxon>Thermosulfidibacterales</taxon>
        <taxon>Thermosulfidibacteraceae</taxon>
    </lineage>
</organism>
<dbReference type="RefSeq" id="WP_068549129.1">
    <property type="nucleotide sequence ID" value="NZ_AP013035.1"/>
</dbReference>
<dbReference type="Gene3D" id="3.40.50.10540">
    <property type="entry name" value="Crotonobetainyl-coa:carnitine coa-transferase, domain 1"/>
    <property type="match status" value="1"/>
</dbReference>
<dbReference type="EC" id="2.8.3.16" evidence="3"/>
<reference evidence="4" key="1">
    <citation type="journal article" date="2018" name="Science">
        <title>A primordial and reversible TCA cycle in a facultatively chemolithoautotrophic thermophile.</title>
        <authorList>
            <person name="Nunoura T."/>
            <person name="Chikaraishi Y."/>
            <person name="Izaki R."/>
            <person name="Suwa T."/>
            <person name="Sato T."/>
            <person name="Harada T."/>
            <person name="Mori K."/>
            <person name="Kato Y."/>
            <person name="Miyazaki M."/>
            <person name="Shimamura S."/>
            <person name="Yanagawa K."/>
            <person name="Shuto A."/>
            <person name="Ohkouchi N."/>
            <person name="Fujita N."/>
            <person name="Takaki Y."/>
            <person name="Atomi H."/>
            <person name="Takai K."/>
        </authorList>
    </citation>
    <scope>NUCLEOTIDE SEQUENCE [LARGE SCALE GENOMIC DNA]</scope>
    <source>
        <strain evidence="4">DSM 17441 / JCM 13301 / NBRC 103674 / ABI70S6</strain>
    </source>
</reference>
<evidence type="ECO:0000313" key="3">
    <source>
        <dbReference type="EMBL" id="BAT71209.1"/>
    </source>
</evidence>
<dbReference type="SUPFAM" id="SSF89796">
    <property type="entry name" value="CoA-transferase family III (CaiB/BaiF)"/>
    <property type="match status" value="1"/>
</dbReference>